<evidence type="ECO:0000313" key="2">
    <source>
        <dbReference type="Proteomes" id="UP001055811"/>
    </source>
</evidence>
<sequence>MRGMIKGVRKMEDRYLGKKMKMSSDGRRGRQREEMFSSCGSRFIAMTGISPTVGTTANNFVLKKMMQ</sequence>
<organism evidence="1 2">
    <name type="scientific">Cichorium intybus</name>
    <name type="common">Chicory</name>
    <dbReference type="NCBI Taxonomy" id="13427"/>
    <lineage>
        <taxon>Eukaryota</taxon>
        <taxon>Viridiplantae</taxon>
        <taxon>Streptophyta</taxon>
        <taxon>Embryophyta</taxon>
        <taxon>Tracheophyta</taxon>
        <taxon>Spermatophyta</taxon>
        <taxon>Magnoliopsida</taxon>
        <taxon>eudicotyledons</taxon>
        <taxon>Gunneridae</taxon>
        <taxon>Pentapetalae</taxon>
        <taxon>asterids</taxon>
        <taxon>campanulids</taxon>
        <taxon>Asterales</taxon>
        <taxon>Asteraceae</taxon>
        <taxon>Cichorioideae</taxon>
        <taxon>Cichorieae</taxon>
        <taxon>Cichoriinae</taxon>
        <taxon>Cichorium</taxon>
    </lineage>
</organism>
<gene>
    <name evidence="1" type="ORF">L2E82_25756</name>
</gene>
<evidence type="ECO:0000313" key="1">
    <source>
        <dbReference type="EMBL" id="KAI3753695.1"/>
    </source>
</evidence>
<dbReference type="EMBL" id="CM042012">
    <property type="protein sequence ID" value="KAI3753695.1"/>
    <property type="molecule type" value="Genomic_DNA"/>
</dbReference>
<reference evidence="1 2" key="2">
    <citation type="journal article" date="2022" name="Mol. Ecol. Resour.">
        <title>The genomes of chicory, endive, great burdock and yacon provide insights into Asteraceae paleo-polyploidization history and plant inulin production.</title>
        <authorList>
            <person name="Fan W."/>
            <person name="Wang S."/>
            <person name="Wang H."/>
            <person name="Wang A."/>
            <person name="Jiang F."/>
            <person name="Liu H."/>
            <person name="Zhao H."/>
            <person name="Xu D."/>
            <person name="Zhang Y."/>
        </authorList>
    </citation>
    <scope>NUCLEOTIDE SEQUENCE [LARGE SCALE GENOMIC DNA]</scope>
    <source>
        <strain evidence="2">cv. Punajuju</strain>
        <tissue evidence="1">Leaves</tissue>
    </source>
</reference>
<keyword evidence="2" id="KW-1185">Reference proteome</keyword>
<name>A0ACB9E4U5_CICIN</name>
<proteinExistence type="predicted"/>
<dbReference type="Proteomes" id="UP001055811">
    <property type="component" value="Linkage Group LG04"/>
</dbReference>
<protein>
    <submittedName>
        <fullName evidence="1">Uncharacterized protein</fullName>
    </submittedName>
</protein>
<reference evidence="2" key="1">
    <citation type="journal article" date="2022" name="Mol. Ecol. Resour.">
        <title>The genomes of chicory, endive, great burdock and yacon provide insights into Asteraceae palaeo-polyploidization history and plant inulin production.</title>
        <authorList>
            <person name="Fan W."/>
            <person name="Wang S."/>
            <person name="Wang H."/>
            <person name="Wang A."/>
            <person name="Jiang F."/>
            <person name="Liu H."/>
            <person name="Zhao H."/>
            <person name="Xu D."/>
            <person name="Zhang Y."/>
        </authorList>
    </citation>
    <scope>NUCLEOTIDE SEQUENCE [LARGE SCALE GENOMIC DNA]</scope>
    <source>
        <strain evidence="2">cv. Punajuju</strain>
    </source>
</reference>
<comment type="caution">
    <text evidence="1">The sequence shown here is derived from an EMBL/GenBank/DDBJ whole genome shotgun (WGS) entry which is preliminary data.</text>
</comment>
<accession>A0ACB9E4U5</accession>